<keyword evidence="3" id="KW-1185">Reference proteome</keyword>
<feature type="chain" id="PRO_5042911491" description="Beta-lactamase-inhibitor-like PepSY-like domain-containing protein" evidence="1">
    <location>
        <begin position="21"/>
        <end position="185"/>
    </location>
</feature>
<dbReference type="Gene3D" id="3.10.450.360">
    <property type="match status" value="1"/>
</dbReference>
<dbReference type="SUPFAM" id="SSF160574">
    <property type="entry name" value="BT0923-like"/>
    <property type="match status" value="1"/>
</dbReference>
<proteinExistence type="predicted"/>
<dbReference type="RefSeq" id="WP_254167531.1">
    <property type="nucleotide sequence ID" value="NZ_JAHESF010000026.1"/>
</dbReference>
<feature type="signal peptide" evidence="1">
    <location>
        <begin position="1"/>
        <end position="20"/>
    </location>
</feature>
<evidence type="ECO:0000256" key="1">
    <source>
        <dbReference type="SAM" id="SignalP"/>
    </source>
</evidence>
<dbReference type="EMBL" id="JAHESF010000026">
    <property type="protein sequence ID" value="MBT1699526.1"/>
    <property type="molecule type" value="Genomic_DNA"/>
</dbReference>
<reference evidence="2 3" key="1">
    <citation type="submission" date="2021-05" db="EMBL/GenBank/DDBJ databases">
        <title>A Polyphasic approach of four new species of the genus Ohtaekwangia: Ohtaekwangia histidinii sp. nov., Ohtaekwangia cretensis sp. nov., Ohtaekwangia indiensis sp. nov., Ohtaekwangia reichenbachii sp. nov. from diverse environment.</title>
        <authorList>
            <person name="Octaviana S."/>
        </authorList>
    </citation>
    <scope>NUCLEOTIDE SEQUENCE [LARGE SCALE GENOMIC DNA]</scope>
    <source>
        <strain evidence="2 3">PWU4</strain>
    </source>
</reference>
<comment type="caution">
    <text evidence="2">The sequence shown here is derived from an EMBL/GenBank/DDBJ whole genome shotgun (WGS) entry which is preliminary data.</text>
</comment>
<protein>
    <recommendedName>
        <fullName evidence="4">Beta-lactamase-inhibitor-like PepSY-like domain-containing protein</fullName>
    </recommendedName>
</protein>
<evidence type="ECO:0008006" key="4">
    <source>
        <dbReference type="Google" id="ProtNLM"/>
    </source>
</evidence>
<name>A0AAP2DNB6_9BACT</name>
<gene>
    <name evidence="2" type="ORF">KK083_21690</name>
</gene>
<evidence type="ECO:0000313" key="3">
    <source>
        <dbReference type="Proteomes" id="UP001319200"/>
    </source>
</evidence>
<sequence>MKSSNMLMLLILVANAGAYAQDDVTIYSKKVSAGETPAAIVEAVKKDFPDNTAAVQYYLNSGEMVDTEWGQALEKKIREGNHEYYTVRLKGKKGGFIYCLYDNEGQLKVLKIEGVDLKLPPNIATAATSGDYAGYQITSNKYKCLKVVDKRTEKEYFQVNVVKGKDKKTLFFTPEGEFIKEKNKI</sequence>
<evidence type="ECO:0000313" key="2">
    <source>
        <dbReference type="EMBL" id="MBT1699526.1"/>
    </source>
</evidence>
<organism evidence="2 3">
    <name type="scientific">Chryseosolibacter histidini</name>
    <dbReference type="NCBI Taxonomy" id="2782349"/>
    <lineage>
        <taxon>Bacteria</taxon>
        <taxon>Pseudomonadati</taxon>
        <taxon>Bacteroidota</taxon>
        <taxon>Cytophagia</taxon>
        <taxon>Cytophagales</taxon>
        <taxon>Chryseotaleaceae</taxon>
        <taxon>Chryseosolibacter</taxon>
    </lineage>
</organism>
<accession>A0AAP2DNB6</accession>
<dbReference type="AlphaFoldDB" id="A0AAP2DNB6"/>
<dbReference type="Proteomes" id="UP001319200">
    <property type="component" value="Unassembled WGS sequence"/>
</dbReference>
<keyword evidence="1" id="KW-0732">Signal</keyword>